<keyword evidence="1" id="KW-0175">Coiled coil</keyword>
<sequence>MSAFRFEWSQSTGRPVWIGVLLASAMLAPPSLAAPDDKPPKPSSGLMSLEELHRDIRLRIRKLAEAVLADEKRWQESVEIRIGPRIKGGGEEAVYRQAKLAREIAELASREYKEVAAPLEHAKLEAEIRLAEAAIRSAEENLRGIEAIALKAKQIEPTSILEFMRADGVEAMVESAQLSLEKEKFGLEQAQGKLIVLDQFTKAKTIKELRSDVERAYSDELAKEQTLKLRGDQIASRKRAIELFKSPQESMWAPVVKALGEIIGLEAELQARLKEGPPADPKDRAGWEEKSSTLSSRLRAGLDNAEQLRDDIDFGRLGRSIHEAQRAGSGSLLERLRAIAPEDRKALFSSAPEQRDAILRKAGFTESEIERFKEMQAHGKEK</sequence>
<evidence type="ECO:0000256" key="3">
    <source>
        <dbReference type="SAM" id="SignalP"/>
    </source>
</evidence>
<dbReference type="AlphaFoldDB" id="A0A1U7CPF5"/>
<evidence type="ECO:0008006" key="6">
    <source>
        <dbReference type="Google" id="ProtNLM"/>
    </source>
</evidence>
<name>A0A1U7CPF5_9BACT</name>
<gene>
    <name evidence="4" type="ORF">BSF38_02290</name>
</gene>
<dbReference type="OrthoDB" id="259669at2"/>
<reference evidence="5" key="1">
    <citation type="submission" date="2016-12" db="EMBL/GenBank/DDBJ databases">
        <title>Comparative genomics of four Isosphaeraceae planctomycetes: a common pool of plasmids and glycoside hydrolase genes.</title>
        <authorList>
            <person name="Ivanova A."/>
        </authorList>
    </citation>
    <scope>NUCLEOTIDE SEQUENCE [LARGE SCALE GENOMIC DNA]</scope>
    <source>
        <strain evidence="5">PX4</strain>
    </source>
</reference>
<feature type="chain" id="PRO_5012640234" description="Chromosome partition protein Smc" evidence="3">
    <location>
        <begin position="34"/>
        <end position="382"/>
    </location>
</feature>
<keyword evidence="5" id="KW-1185">Reference proteome</keyword>
<feature type="coiled-coil region" evidence="1">
    <location>
        <begin position="121"/>
        <end position="148"/>
    </location>
</feature>
<accession>A0A1U7CPF5</accession>
<evidence type="ECO:0000313" key="4">
    <source>
        <dbReference type="EMBL" id="APW60801.1"/>
    </source>
</evidence>
<dbReference type="RefSeq" id="WP_076345688.1">
    <property type="nucleotide sequence ID" value="NZ_CP019082.1"/>
</dbReference>
<feature type="signal peptide" evidence="3">
    <location>
        <begin position="1"/>
        <end position="33"/>
    </location>
</feature>
<evidence type="ECO:0000313" key="5">
    <source>
        <dbReference type="Proteomes" id="UP000186309"/>
    </source>
</evidence>
<feature type="region of interest" description="Disordered" evidence="2">
    <location>
        <begin position="274"/>
        <end position="298"/>
    </location>
</feature>
<organism evidence="4 5">
    <name type="scientific">Paludisphaera borealis</name>
    <dbReference type="NCBI Taxonomy" id="1387353"/>
    <lineage>
        <taxon>Bacteria</taxon>
        <taxon>Pseudomonadati</taxon>
        <taxon>Planctomycetota</taxon>
        <taxon>Planctomycetia</taxon>
        <taxon>Isosphaerales</taxon>
        <taxon>Isosphaeraceae</taxon>
        <taxon>Paludisphaera</taxon>
    </lineage>
</organism>
<dbReference type="KEGG" id="pbor:BSF38_02290"/>
<dbReference type="STRING" id="1387353.BSF38_02290"/>
<evidence type="ECO:0000256" key="2">
    <source>
        <dbReference type="SAM" id="MobiDB-lite"/>
    </source>
</evidence>
<keyword evidence="3" id="KW-0732">Signal</keyword>
<evidence type="ECO:0000256" key="1">
    <source>
        <dbReference type="SAM" id="Coils"/>
    </source>
</evidence>
<feature type="compositionally biased region" description="Basic and acidic residues" evidence="2">
    <location>
        <begin position="274"/>
        <end position="291"/>
    </location>
</feature>
<protein>
    <recommendedName>
        <fullName evidence="6">Chromosome partition protein Smc</fullName>
    </recommendedName>
</protein>
<proteinExistence type="predicted"/>
<dbReference type="EMBL" id="CP019082">
    <property type="protein sequence ID" value="APW60801.1"/>
    <property type="molecule type" value="Genomic_DNA"/>
</dbReference>
<dbReference type="Proteomes" id="UP000186309">
    <property type="component" value="Chromosome"/>
</dbReference>